<dbReference type="EMBL" id="BLSB01000003">
    <property type="protein sequence ID" value="GFP34325.1"/>
    <property type="molecule type" value="Genomic_DNA"/>
</dbReference>
<organism evidence="2 3">
    <name type="scientific">Candidatus Hakubella thermalkaliphila</name>
    <dbReference type="NCBI Taxonomy" id="2754717"/>
    <lineage>
        <taxon>Bacteria</taxon>
        <taxon>Bacillati</taxon>
        <taxon>Actinomycetota</taxon>
        <taxon>Actinomycetota incertae sedis</taxon>
        <taxon>Candidatus Hakubellales</taxon>
        <taxon>Candidatus Hakubellaceae</taxon>
        <taxon>Candidatus Hakubella</taxon>
    </lineage>
</organism>
<dbReference type="AlphaFoldDB" id="A0A6V8PNV4"/>
<comment type="caution">
    <text evidence="2">The sequence shown here is derived from an EMBL/GenBank/DDBJ whole genome shotgun (WGS) entry which is preliminary data.</text>
</comment>
<proteinExistence type="predicted"/>
<name>A0A6V8PNV4_9ACTN</name>
<evidence type="ECO:0000259" key="1">
    <source>
        <dbReference type="Pfam" id="PF06634"/>
    </source>
</evidence>
<dbReference type="Pfam" id="PF06634">
    <property type="entry name" value="DUF1156"/>
    <property type="match status" value="1"/>
</dbReference>
<reference evidence="2 3" key="1">
    <citation type="journal article" date="2020" name="Front. Microbiol.">
        <title>Single-cell genomics of novel Actinobacteria with the Wood-Ljungdahl pathway discovered in a serpentinizing system.</title>
        <authorList>
            <person name="Merino N."/>
            <person name="Kawai M."/>
            <person name="Boyd E.S."/>
            <person name="Colman D.R."/>
            <person name="McGlynn S.E."/>
            <person name="Nealson K.H."/>
            <person name="Kurokawa K."/>
            <person name="Hongoh Y."/>
        </authorList>
    </citation>
    <scope>NUCLEOTIDE SEQUENCE [LARGE SCALE GENOMIC DNA]</scope>
    <source>
        <strain evidence="2 3">S43</strain>
    </source>
</reference>
<keyword evidence="2" id="KW-0489">Methyltransferase</keyword>
<dbReference type="GO" id="GO:0008168">
    <property type="term" value="F:methyltransferase activity"/>
    <property type="evidence" value="ECO:0007669"/>
    <property type="project" value="UniProtKB-KW"/>
</dbReference>
<evidence type="ECO:0000313" key="3">
    <source>
        <dbReference type="Proteomes" id="UP000576480"/>
    </source>
</evidence>
<accession>A0A6V8PNV4</accession>
<evidence type="ECO:0000313" key="2">
    <source>
        <dbReference type="EMBL" id="GFP34325.1"/>
    </source>
</evidence>
<gene>
    <name evidence="2" type="ORF">HKBW3S43_00118</name>
</gene>
<keyword evidence="2" id="KW-0808">Transferase</keyword>
<dbReference type="Proteomes" id="UP000576480">
    <property type="component" value="Unassembled WGS sequence"/>
</dbReference>
<feature type="domain" description="DUF1156" evidence="1">
    <location>
        <begin position="12"/>
        <end position="65"/>
    </location>
</feature>
<dbReference type="InterPro" id="IPR009537">
    <property type="entry name" value="DUF1156"/>
</dbReference>
<dbReference type="GO" id="GO:0032259">
    <property type="term" value="P:methylation"/>
    <property type="evidence" value="ECO:0007669"/>
    <property type="project" value="UniProtKB-KW"/>
</dbReference>
<protein>
    <submittedName>
        <fullName evidence="2">Putative DNA methylase</fullName>
    </submittedName>
</protein>
<sequence length="70" mass="7872">MLRNDTRLIEDYLPIREISAESSREKSIRRGHISTLHLWWARRPLVACRAAVYGALVAAPGTKNGRGGEK</sequence>